<feature type="compositionally biased region" description="Basic and acidic residues" evidence="3">
    <location>
        <begin position="510"/>
        <end position="527"/>
    </location>
</feature>
<evidence type="ECO:0000256" key="1">
    <source>
        <dbReference type="ARBA" id="ARBA00007912"/>
    </source>
</evidence>
<dbReference type="InterPro" id="IPR013586">
    <property type="entry name" value="PSMD3_C"/>
</dbReference>
<dbReference type="EMBL" id="JAFCMP010000514">
    <property type="protein sequence ID" value="KAG5178532.1"/>
    <property type="molecule type" value="Genomic_DNA"/>
</dbReference>
<dbReference type="SMART" id="SM00753">
    <property type="entry name" value="PAM"/>
    <property type="match status" value="1"/>
</dbReference>
<keyword evidence="2 5" id="KW-0647">Proteasome</keyword>
<dbReference type="OrthoDB" id="1713558at2759"/>
<sequence>MEVDKVTAAATAAPVSAPAADDATPKAAAPITLADIKRNIGFIVRATESNQHRLTLRAIRNTTAIRTRVAPAVLKEAVMAYVPETHPARAQMLETLDALPAPAVEAAAEPPSEAASMEVEGEKEKDPAAPEGAETPEPAKEKWEEKLSLAAPEVETYVCMLVLAVVLRSGGETGALLPLANALLARVTSFNRRTLDHLASKVLFYCSLAHERAGRASDMRAPLLALHRTCCLRHDEIGQATALNLLLRQMLSQNLLDQAYKLASKTNFPETCSNNQFCRYLYYMGRIGALQLDYTDAHAKLTQCARKAPANTALAFRTAVQRLTVIVQLLLGEVPERAVFNAAGMRAALAPYLQLTQAVRLGDLVEFNAAVQQNKATFQADRTYTLIQRLAHNVVKAGLRKVNVAYSRIALADVRAKVRLDSDAGAEFICARAIRDGVIDASIEPVEKGAGGGAARCLRSREQGDLYATDEPQRAFHRRVAFCLDVHNGAVRAMRYPEDAYKRDLERAKRKGALEDKTEEELAKEIAEDMDEDGAL</sequence>
<dbReference type="PANTHER" id="PTHR10758:SF2">
    <property type="entry name" value="26S PROTEASOME NON-ATPASE REGULATORY SUBUNIT 3"/>
    <property type="match status" value="1"/>
</dbReference>
<reference evidence="5" key="1">
    <citation type="submission" date="2021-02" db="EMBL/GenBank/DDBJ databases">
        <title>First Annotated Genome of the Yellow-green Alga Tribonema minus.</title>
        <authorList>
            <person name="Mahan K.M."/>
        </authorList>
    </citation>
    <scope>NUCLEOTIDE SEQUENCE</scope>
    <source>
        <strain evidence="5">UTEX B ZZ1240</strain>
    </source>
</reference>
<dbReference type="Proteomes" id="UP000664859">
    <property type="component" value="Unassembled WGS sequence"/>
</dbReference>
<gene>
    <name evidence="5" type="ORF">JKP88DRAFT_329016</name>
</gene>
<feature type="region of interest" description="Disordered" evidence="3">
    <location>
        <begin position="510"/>
        <end position="536"/>
    </location>
</feature>
<feature type="domain" description="PCI" evidence="4">
    <location>
        <begin position="278"/>
        <end position="457"/>
    </location>
</feature>
<feature type="region of interest" description="Disordered" evidence="3">
    <location>
        <begin position="1"/>
        <end position="24"/>
    </location>
</feature>
<accession>A0A835YND8</accession>
<evidence type="ECO:0000256" key="2">
    <source>
        <dbReference type="ARBA" id="ARBA00022942"/>
    </source>
</evidence>
<comment type="similarity">
    <text evidence="1">Belongs to the proteasome subunit S3 family.</text>
</comment>
<dbReference type="Pfam" id="PF08375">
    <property type="entry name" value="Rpn3_C"/>
    <property type="match status" value="1"/>
</dbReference>
<organism evidence="5 6">
    <name type="scientific">Tribonema minus</name>
    <dbReference type="NCBI Taxonomy" id="303371"/>
    <lineage>
        <taxon>Eukaryota</taxon>
        <taxon>Sar</taxon>
        <taxon>Stramenopiles</taxon>
        <taxon>Ochrophyta</taxon>
        <taxon>PX clade</taxon>
        <taxon>Xanthophyceae</taxon>
        <taxon>Tribonematales</taxon>
        <taxon>Tribonemataceae</taxon>
        <taxon>Tribonema</taxon>
    </lineage>
</organism>
<protein>
    <submittedName>
        <fullName evidence="5">Proteasome regulatory subunit C-terminal-domain-containing protein</fullName>
    </submittedName>
</protein>
<keyword evidence="6" id="KW-1185">Reference proteome</keyword>
<dbReference type="Pfam" id="PF01399">
    <property type="entry name" value="PCI"/>
    <property type="match status" value="1"/>
</dbReference>
<proteinExistence type="inferred from homology"/>
<feature type="region of interest" description="Disordered" evidence="3">
    <location>
        <begin position="106"/>
        <end position="144"/>
    </location>
</feature>
<dbReference type="InterPro" id="IPR050756">
    <property type="entry name" value="CSN3"/>
</dbReference>
<dbReference type="GO" id="GO:0006511">
    <property type="term" value="P:ubiquitin-dependent protein catabolic process"/>
    <property type="evidence" value="ECO:0007669"/>
    <property type="project" value="TreeGrafter"/>
</dbReference>
<dbReference type="PANTHER" id="PTHR10758">
    <property type="entry name" value="26S PROTEASOME NON-ATPASE REGULATORY SUBUNIT 3/COP9 SIGNALOSOME COMPLEX SUBUNIT 3"/>
    <property type="match status" value="1"/>
</dbReference>
<dbReference type="Pfam" id="PF25573">
    <property type="entry name" value="TPR_PSMD3_N"/>
    <property type="match status" value="1"/>
</dbReference>
<dbReference type="GO" id="GO:0042176">
    <property type="term" value="P:regulation of protein catabolic process"/>
    <property type="evidence" value="ECO:0007669"/>
    <property type="project" value="InterPro"/>
</dbReference>
<name>A0A835YND8_9STRA</name>
<dbReference type="SMART" id="SM00088">
    <property type="entry name" value="PINT"/>
    <property type="match status" value="1"/>
</dbReference>
<dbReference type="InterPro" id="IPR057985">
    <property type="entry name" value="TPR_PSMD3_N"/>
</dbReference>
<dbReference type="GO" id="GO:0008541">
    <property type="term" value="C:proteasome regulatory particle, lid subcomplex"/>
    <property type="evidence" value="ECO:0007669"/>
    <property type="project" value="TreeGrafter"/>
</dbReference>
<comment type="caution">
    <text evidence="5">The sequence shown here is derived from an EMBL/GenBank/DDBJ whole genome shotgun (WGS) entry which is preliminary data.</text>
</comment>
<feature type="compositionally biased region" description="Low complexity" evidence="3">
    <location>
        <begin position="106"/>
        <end position="118"/>
    </location>
</feature>
<dbReference type="InterPro" id="IPR000717">
    <property type="entry name" value="PCI_dom"/>
</dbReference>
<evidence type="ECO:0000313" key="6">
    <source>
        <dbReference type="Proteomes" id="UP000664859"/>
    </source>
</evidence>
<dbReference type="GO" id="GO:0030234">
    <property type="term" value="F:enzyme regulator activity"/>
    <property type="evidence" value="ECO:0007669"/>
    <property type="project" value="InterPro"/>
</dbReference>
<evidence type="ECO:0000259" key="4">
    <source>
        <dbReference type="PROSITE" id="PS50250"/>
    </source>
</evidence>
<evidence type="ECO:0000313" key="5">
    <source>
        <dbReference type="EMBL" id="KAG5178532.1"/>
    </source>
</evidence>
<dbReference type="AlphaFoldDB" id="A0A835YND8"/>
<evidence type="ECO:0000256" key="3">
    <source>
        <dbReference type="SAM" id="MobiDB-lite"/>
    </source>
</evidence>
<dbReference type="PROSITE" id="PS50250">
    <property type="entry name" value="PCI"/>
    <property type="match status" value="1"/>
</dbReference>